<dbReference type="AlphaFoldDB" id="A0A162GG07"/>
<sequence>MSFTPAALTINNLADISAITRRKTWLLDQPAQGAHQAVALLAELVLRHLVRAHARAHHHLAQADQALALAVNPLVARQEARRVAVTKISTNLVVADVAPMKTMVAKVLAAIKITEAETTCTNLAVVVADQTTTAEKTTVVMKDHATIAAVMVRKENHLVVMAAANVGVKNAVLQEAVQVVTAIKSVA</sequence>
<evidence type="ECO:0000313" key="2">
    <source>
        <dbReference type="Proteomes" id="UP000075799"/>
    </source>
</evidence>
<name>A0A162GG07_BDEBC</name>
<comment type="caution">
    <text evidence="1">The sequence shown here is derived from an EMBL/GenBank/DDBJ whole genome shotgun (WGS) entry which is preliminary data.</text>
</comment>
<dbReference type="EMBL" id="LUKD01000001">
    <property type="protein sequence ID" value="KYG68059.1"/>
    <property type="molecule type" value="Genomic_DNA"/>
</dbReference>
<dbReference type="Proteomes" id="UP000075799">
    <property type="component" value="Unassembled WGS sequence"/>
</dbReference>
<gene>
    <name evidence="1" type="ORF">AZI87_01995</name>
</gene>
<accession>A0A162GG07</accession>
<evidence type="ECO:0000313" key="1">
    <source>
        <dbReference type="EMBL" id="KYG68059.1"/>
    </source>
</evidence>
<organism evidence="1 2">
    <name type="scientific">Bdellovibrio bacteriovorus</name>
    <dbReference type="NCBI Taxonomy" id="959"/>
    <lineage>
        <taxon>Bacteria</taxon>
        <taxon>Pseudomonadati</taxon>
        <taxon>Bdellovibrionota</taxon>
        <taxon>Bdellovibrionia</taxon>
        <taxon>Bdellovibrionales</taxon>
        <taxon>Pseudobdellovibrionaceae</taxon>
        <taxon>Bdellovibrio</taxon>
    </lineage>
</organism>
<proteinExistence type="predicted"/>
<protein>
    <submittedName>
        <fullName evidence="1">Uncharacterized protein</fullName>
    </submittedName>
</protein>
<reference evidence="1 2" key="1">
    <citation type="submission" date="2016-03" db="EMBL/GenBank/DDBJ databases">
        <authorList>
            <person name="Ploux O."/>
        </authorList>
    </citation>
    <scope>NUCLEOTIDE SEQUENCE [LARGE SCALE GENOMIC DNA]</scope>
    <source>
        <strain evidence="1 2">EC13</strain>
    </source>
</reference>